<feature type="short sequence motif" description="DGA/G" evidence="9">
    <location>
        <begin position="615"/>
        <end position="617"/>
    </location>
</feature>
<feature type="domain" description="PNPLA" evidence="11">
    <location>
        <begin position="468"/>
        <end position="628"/>
    </location>
</feature>
<protein>
    <submittedName>
        <fullName evidence="12">Cyclic nucleotide-binding protein</fullName>
    </submittedName>
</protein>
<evidence type="ECO:0000256" key="7">
    <source>
        <dbReference type="ARBA" id="ARBA00023098"/>
    </source>
</evidence>
<feature type="active site" description="Proton acceptor" evidence="9">
    <location>
        <position position="615"/>
    </location>
</feature>
<evidence type="ECO:0000256" key="9">
    <source>
        <dbReference type="PROSITE-ProRule" id="PRU01161"/>
    </source>
</evidence>
<keyword evidence="5 9" id="KW-0442">Lipid degradation</keyword>
<dbReference type="InterPro" id="IPR050301">
    <property type="entry name" value="NTE"/>
</dbReference>
<keyword evidence="8" id="KW-0472">Membrane</keyword>
<dbReference type="Gene3D" id="2.60.120.10">
    <property type="entry name" value="Jelly Rolls"/>
    <property type="match status" value="2"/>
</dbReference>
<gene>
    <name evidence="12" type="ordered locus">Dalk_2094</name>
</gene>
<dbReference type="GO" id="GO:0016042">
    <property type="term" value="P:lipid catabolic process"/>
    <property type="evidence" value="ECO:0007669"/>
    <property type="project" value="UniProtKB-UniRule"/>
</dbReference>
<comment type="subcellular location">
    <subcellularLocation>
        <location evidence="1">Membrane</location>
    </subcellularLocation>
</comment>
<keyword evidence="3" id="KW-0812">Transmembrane</keyword>
<dbReference type="eggNOG" id="COG0664">
    <property type="taxonomic scope" value="Bacteria"/>
</dbReference>
<dbReference type="eggNOG" id="COG1752">
    <property type="taxonomic scope" value="Bacteria"/>
</dbReference>
<keyword evidence="4 9" id="KW-0378">Hydrolase</keyword>
<evidence type="ECO:0000313" key="12">
    <source>
        <dbReference type="EMBL" id="ACL03788.1"/>
    </source>
</evidence>
<dbReference type="EMBL" id="CP001322">
    <property type="protein sequence ID" value="ACL03788.1"/>
    <property type="molecule type" value="Genomic_DNA"/>
</dbReference>
<dbReference type="Pfam" id="PF01734">
    <property type="entry name" value="Patatin"/>
    <property type="match status" value="1"/>
</dbReference>
<dbReference type="KEGG" id="dal:Dalk_2094"/>
<evidence type="ECO:0000313" key="13">
    <source>
        <dbReference type="Proteomes" id="UP000000739"/>
    </source>
</evidence>
<dbReference type="InterPro" id="IPR056556">
    <property type="entry name" value="NTE1_P-loop_dom"/>
</dbReference>
<feature type="short sequence motif" description="GXSXG" evidence="9">
    <location>
        <begin position="499"/>
        <end position="503"/>
    </location>
</feature>
<dbReference type="PANTHER" id="PTHR14226">
    <property type="entry name" value="NEUROPATHY TARGET ESTERASE/SWISS CHEESE D.MELANOGASTER"/>
    <property type="match status" value="1"/>
</dbReference>
<dbReference type="AlphaFoldDB" id="B8FGA8"/>
<dbReference type="SMART" id="SM00100">
    <property type="entry name" value="cNMP"/>
    <property type="match status" value="2"/>
</dbReference>
<dbReference type="InterPro" id="IPR018490">
    <property type="entry name" value="cNMP-bd_dom_sf"/>
</dbReference>
<feature type="domain" description="Cyclic nucleotide-binding" evidence="10">
    <location>
        <begin position="153"/>
        <end position="256"/>
    </location>
</feature>
<dbReference type="InterPro" id="IPR014710">
    <property type="entry name" value="RmlC-like_jellyroll"/>
</dbReference>
<reference evidence="12 13" key="1">
    <citation type="journal article" date="2012" name="Environ. Microbiol.">
        <title>The genome sequence of Desulfatibacillum alkenivorans AK-01: a blueprint for anaerobic alkane oxidation.</title>
        <authorList>
            <person name="Callaghan A.V."/>
            <person name="Morris B.E."/>
            <person name="Pereira I.A."/>
            <person name="McInerney M.J."/>
            <person name="Austin R.N."/>
            <person name="Groves J.T."/>
            <person name="Kukor J.J."/>
            <person name="Suflita J.M."/>
            <person name="Young L.Y."/>
            <person name="Zylstra G.J."/>
            <person name="Wawrik B."/>
        </authorList>
    </citation>
    <scope>NUCLEOTIDE SEQUENCE [LARGE SCALE GENOMIC DNA]</scope>
    <source>
        <strain evidence="12 13">AK-01</strain>
    </source>
</reference>
<feature type="domain" description="Cyclic nucleotide-binding" evidence="10">
    <location>
        <begin position="20"/>
        <end position="122"/>
    </location>
</feature>
<organism evidence="12 13">
    <name type="scientific">Desulfatibacillum aliphaticivorans</name>
    <dbReference type="NCBI Taxonomy" id="218208"/>
    <lineage>
        <taxon>Bacteria</taxon>
        <taxon>Pseudomonadati</taxon>
        <taxon>Thermodesulfobacteriota</taxon>
        <taxon>Desulfobacteria</taxon>
        <taxon>Desulfobacterales</taxon>
        <taxon>Desulfatibacillaceae</taxon>
        <taxon>Desulfatibacillum</taxon>
    </lineage>
</organism>
<dbReference type="Proteomes" id="UP000000739">
    <property type="component" value="Chromosome"/>
</dbReference>
<dbReference type="SUPFAM" id="SSF51206">
    <property type="entry name" value="cAMP-binding domain-like"/>
    <property type="match status" value="2"/>
</dbReference>
<evidence type="ECO:0000256" key="8">
    <source>
        <dbReference type="ARBA" id="ARBA00023136"/>
    </source>
</evidence>
<evidence type="ECO:0000256" key="1">
    <source>
        <dbReference type="ARBA" id="ARBA00004370"/>
    </source>
</evidence>
<name>B8FGA8_DESAL</name>
<dbReference type="HOGENOM" id="CLU_000960_1_3_7"/>
<dbReference type="InterPro" id="IPR000595">
    <property type="entry name" value="cNMP-bd_dom"/>
</dbReference>
<dbReference type="GO" id="GO:0004622">
    <property type="term" value="F:phosphatidylcholine lysophospholipase activity"/>
    <property type="evidence" value="ECO:0007669"/>
    <property type="project" value="UniProtKB-ARBA"/>
</dbReference>
<keyword evidence="13" id="KW-1185">Reference proteome</keyword>
<dbReference type="Pfam" id="PF24179">
    <property type="entry name" value="NTE_Ploop"/>
    <property type="match status" value="1"/>
</dbReference>
<evidence type="ECO:0000256" key="3">
    <source>
        <dbReference type="ARBA" id="ARBA00022692"/>
    </source>
</evidence>
<evidence type="ECO:0000256" key="5">
    <source>
        <dbReference type="ARBA" id="ARBA00022963"/>
    </source>
</evidence>
<dbReference type="CDD" id="cd00038">
    <property type="entry name" value="CAP_ED"/>
    <property type="match status" value="2"/>
</dbReference>
<dbReference type="PROSITE" id="PS51635">
    <property type="entry name" value="PNPLA"/>
    <property type="match status" value="1"/>
</dbReference>
<dbReference type="PROSITE" id="PS50042">
    <property type="entry name" value="CNMP_BINDING_3"/>
    <property type="match status" value="2"/>
</dbReference>
<dbReference type="RefSeq" id="WP_015946865.1">
    <property type="nucleotide sequence ID" value="NC_011768.1"/>
</dbReference>
<sequence>MSNDTPQSAMLNTLKGTYLFRETFSDSLLGEILENSTFMDLPKDACLFHQGDPGDAMYIVAEGELRVVVASENGGEYCAARIGPGEPVGEIQLLTGGKRTASVLAEQDAKLLCISRECMEPLTAGRSQFFDELNRIVLQRLRENQLLTILPHLFGHLDGQKLQFLKKQLDWVIVKKGERLFSQGEQSDCFYILTNGRLSVVMEDASGRKKHVNVIRPGECVGEMGMITEAPRNATIFAIRDSQLVRMDKASFEKIIDQYPRISMHFMRGLVDRTKKMEEPGHQKRTQINVAVIPASQGLSLTDFTVRMSRSFSKYGRVLHLSSQRLDRHWGMPEMSQVPAEDPKYNRLSTWLDEQEDKYQFIIYESDLASSNWSSRCLQQADHILVVGRADDNPAIKEIEWEIYADSDNLTRPKISLVLIHPDDSRLPQGTRHWLAPRQVDVHHHLCWNKDGDFDRVARFVSGNPVGLVLGGGGARGFAHLGVIRALEEFGIPIDMVCGASIGAIMGGFLAMGLDHQTRMKECRKGFVDINPLGDYTLPLVALVKSKILDRQLKLQYGDARIEDLWLNFFCVSSNLTNAKMVVHKSGPLWKAVRASISLPGILMPVFHRGGLLVDGGVINNLPADVMKNRYGGFIMLVDVSPDEDLQMPKGLDRIPSTRSLLWSRINPRKKKIQVPGILDIMMRTILLSSIHQSGKIKKEVDHFFYPPTEGFGLLDFKLLDKIYQAGYEYAFQELQGWKMLTEDLWEFKLSQSARH</sequence>
<evidence type="ECO:0000259" key="11">
    <source>
        <dbReference type="PROSITE" id="PS51635"/>
    </source>
</evidence>
<evidence type="ECO:0000256" key="6">
    <source>
        <dbReference type="ARBA" id="ARBA00022989"/>
    </source>
</evidence>
<evidence type="ECO:0000256" key="2">
    <source>
        <dbReference type="ARBA" id="ARBA00006636"/>
    </source>
</evidence>
<dbReference type="GO" id="GO:0016020">
    <property type="term" value="C:membrane"/>
    <property type="evidence" value="ECO:0007669"/>
    <property type="project" value="UniProtKB-SubCell"/>
</dbReference>
<dbReference type="InterPro" id="IPR016035">
    <property type="entry name" value="Acyl_Trfase/lysoPLipase"/>
</dbReference>
<accession>B8FGA8</accession>
<dbReference type="PANTHER" id="PTHR14226:SF29">
    <property type="entry name" value="NEUROPATHY TARGET ESTERASE SWS"/>
    <property type="match status" value="1"/>
</dbReference>
<evidence type="ECO:0000256" key="4">
    <source>
        <dbReference type="ARBA" id="ARBA00022801"/>
    </source>
</evidence>
<dbReference type="Gene3D" id="3.40.1090.10">
    <property type="entry name" value="Cytosolic phospholipase A2 catalytic domain"/>
    <property type="match status" value="2"/>
</dbReference>
<comment type="similarity">
    <text evidence="2">Belongs to the NTE family.</text>
</comment>
<keyword evidence="7 9" id="KW-0443">Lipid metabolism</keyword>
<dbReference type="SUPFAM" id="SSF52151">
    <property type="entry name" value="FabD/lysophospholipase-like"/>
    <property type="match status" value="1"/>
</dbReference>
<feature type="active site" description="Nucleophile" evidence="9">
    <location>
        <position position="501"/>
    </location>
</feature>
<dbReference type="Pfam" id="PF00027">
    <property type="entry name" value="cNMP_binding"/>
    <property type="match status" value="2"/>
</dbReference>
<keyword evidence="6" id="KW-1133">Transmembrane helix</keyword>
<feature type="short sequence motif" description="GXGXXG" evidence="9">
    <location>
        <begin position="472"/>
        <end position="477"/>
    </location>
</feature>
<proteinExistence type="inferred from homology"/>
<dbReference type="InterPro" id="IPR002641">
    <property type="entry name" value="PNPLA_dom"/>
</dbReference>
<evidence type="ECO:0000259" key="10">
    <source>
        <dbReference type="PROSITE" id="PS50042"/>
    </source>
</evidence>